<accession>A0A9D4VBM3</accession>
<protein>
    <submittedName>
        <fullName evidence="1">Uncharacterized protein</fullName>
    </submittedName>
</protein>
<gene>
    <name evidence="1" type="ORF">GOP47_0002459</name>
</gene>
<dbReference type="EMBL" id="JABFUD020000002">
    <property type="protein sequence ID" value="KAI5082716.1"/>
    <property type="molecule type" value="Genomic_DNA"/>
</dbReference>
<evidence type="ECO:0000313" key="1">
    <source>
        <dbReference type="EMBL" id="KAI5082716.1"/>
    </source>
</evidence>
<dbReference type="Proteomes" id="UP000886520">
    <property type="component" value="Chromosome 3"/>
</dbReference>
<keyword evidence="2" id="KW-1185">Reference proteome</keyword>
<organism evidence="1 2">
    <name type="scientific">Adiantum capillus-veneris</name>
    <name type="common">Maidenhair fern</name>
    <dbReference type="NCBI Taxonomy" id="13818"/>
    <lineage>
        <taxon>Eukaryota</taxon>
        <taxon>Viridiplantae</taxon>
        <taxon>Streptophyta</taxon>
        <taxon>Embryophyta</taxon>
        <taxon>Tracheophyta</taxon>
        <taxon>Polypodiopsida</taxon>
        <taxon>Polypodiidae</taxon>
        <taxon>Polypodiales</taxon>
        <taxon>Pteridineae</taxon>
        <taxon>Pteridaceae</taxon>
        <taxon>Vittarioideae</taxon>
        <taxon>Adiantum</taxon>
    </lineage>
</organism>
<sequence>MEGVFEDSVYAIEVNGGGAGEGVFAMECQQSIHGYCVLWGVRQSRGWSQHLATRIVERCASHLVQVGRVSVHRRVPYQAKLI</sequence>
<comment type="caution">
    <text evidence="1">The sequence shown here is derived from an EMBL/GenBank/DDBJ whole genome shotgun (WGS) entry which is preliminary data.</text>
</comment>
<evidence type="ECO:0000313" key="2">
    <source>
        <dbReference type="Proteomes" id="UP000886520"/>
    </source>
</evidence>
<dbReference type="AlphaFoldDB" id="A0A9D4VBM3"/>
<proteinExistence type="predicted"/>
<reference evidence="1" key="1">
    <citation type="submission" date="2021-01" db="EMBL/GenBank/DDBJ databases">
        <title>Adiantum capillus-veneris genome.</title>
        <authorList>
            <person name="Fang Y."/>
            <person name="Liao Q."/>
        </authorList>
    </citation>
    <scope>NUCLEOTIDE SEQUENCE</scope>
    <source>
        <strain evidence="1">H3</strain>
        <tissue evidence="1">Leaf</tissue>
    </source>
</reference>
<name>A0A9D4VBM3_ADICA</name>